<dbReference type="OrthoDB" id="329551at2157"/>
<dbReference type="PATRIC" id="fig|1550241.5.peg.740"/>
<dbReference type="EMBL" id="CP009961">
    <property type="protein sequence ID" value="AKG38533.1"/>
    <property type="molecule type" value="Genomic_DNA"/>
</dbReference>
<name>A0A0F7FH51_9CREN</name>
<keyword evidence="3 5" id="KW-1133">Transmembrane helix</keyword>
<dbReference type="HOGENOM" id="CLU_095018_3_0_2"/>
<feature type="transmembrane region" description="Helical" evidence="5">
    <location>
        <begin position="12"/>
        <end position="31"/>
    </location>
</feature>
<evidence type="ECO:0000256" key="5">
    <source>
        <dbReference type="SAM" id="Phobius"/>
    </source>
</evidence>
<keyword evidence="2 5" id="KW-0812">Transmembrane</keyword>
<protein>
    <recommendedName>
        <fullName evidence="8">Chloroplast import component protein (Tic20)</fullName>
    </recommendedName>
</protein>
<accession>A0A0F7FH51</accession>
<dbReference type="GO" id="GO:0016020">
    <property type="term" value="C:membrane"/>
    <property type="evidence" value="ECO:0007669"/>
    <property type="project" value="UniProtKB-SubCell"/>
</dbReference>
<evidence type="ECO:0000313" key="7">
    <source>
        <dbReference type="Proteomes" id="UP000067434"/>
    </source>
</evidence>
<keyword evidence="7" id="KW-1185">Reference proteome</keyword>
<proteinExistence type="predicted"/>
<dbReference type="RefSeq" id="WP_052883949.1">
    <property type="nucleotide sequence ID" value="NZ_CP009961.1"/>
</dbReference>
<dbReference type="AlphaFoldDB" id="A0A0F7FH51"/>
<dbReference type="STRING" id="1550241.MA03_03500"/>
<comment type="subcellular location">
    <subcellularLocation>
        <location evidence="1">Membrane</location>
        <topology evidence="1">Multi-pass membrane protein</topology>
    </subcellularLocation>
</comment>
<evidence type="ECO:0000256" key="4">
    <source>
        <dbReference type="ARBA" id="ARBA00023136"/>
    </source>
</evidence>
<feature type="transmembrane region" description="Helical" evidence="5">
    <location>
        <begin position="51"/>
        <end position="79"/>
    </location>
</feature>
<evidence type="ECO:0000313" key="6">
    <source>
        <dbReference type="EMBL" id="AKG38533.1"/>
    </source>
</evidence>
<gene>
    <name evidence="6" type="ORF">MA03_03500</name>
</gene>
<reference evidence="6 7" key="1">
    <citation type="journal article" date="2015" name="Stand. Genomic Sci.">
        <title>Complete genome sequence of and proposal of Thermofilum uzonense sp. nov. a novel hyperthermophilic crenarchaeon and emended description of the genus Thermofilum.</title>
        <authorList>
            <person name="Toshchakov S.V."/>
            <person name="Korzhenkov A.A."/>
            <person name="Samarov N.I."/>
            <person name="Mazunin I.O."/>
            <person name="Mozhey O.I."/>
            <person name="Shmyr I.S."/>
            <person name="Derbikova K.S."/>
            <person name="Taranov E.A."/>
            <person name="Dominova I.N."/>
            <person name="Bonch-Osmolovskaya E.A."/>
            <person name="Patrushev M.V."/>
            <person name="Podosokorskaya O.A."/>
            <person name="Kublanov I.V."/>
        </authorList>
    </citation>
    <scope>NUCLEOTIDE SEQUENCE [LARGE SCALE GENOMIC DNA]</scope>
    <source>
        <strain evidence="6 7">1807-2</strain>
    </source>
</reference>
<evidence type="ECO:0000256" key="2">
    <source>
        <dbReference type="ARBA" id="ARBA00022692"/>
    </source>
</evidence>
<evidence type="ECO:0000256" key="1">
    <source>
        <dbReference type="ARBA" id="ARBA00004141"/>
    </source>
</evidence>
<dbReference type="GeneID" id="25401265"/>
<dbReference type="Proteomes" id="UP000067434">
    <property type="component" value="Chromosome"/>
</dbReference>
<evidence type="ECO:0000256" key="3">
    <source>
        <dbReference type="ARBA" id="ARBA00022989"/>
    </source>
</evidence>
<sequence length="107" mass="11815">MSETSLGIDPKVEAALSYVLGLITGIIFLLLETKNYFVRFHAMQSTLASVTLAVLHLILPFFAMLWWLLELVVLIVGIVKSLQGELYKFPLIGDLAAQLLPPPPPPQ</sequence>
<keyword evidence="4 5" id="KW-0472">Membrane</keyword>
<dbReference type="PANTHER" id="PTHR36460:SF1">
    <property type="entry name" value="UPF0132 DOMAIN PROTEIN (AFU_ORTHOLOGUE AFUA_3G10255)"/>
    <property type="match status" value="1"/>
</dbReference>
<dbReference type="PANTHER" id="PTHR36460">
    <property type="entry name" value="UPF0132 DOMAIN PROTEIN (AFU_ORTHOLOGUE AFUA_3G10255)"/>
    <property type="match status" value="1"/>
</dbReference>
<evidence type="ECO:0008006" key="8">
    <source>
        <dbReference type="Google" id="ProtNLM"/>
    </source>
</evidence>
<dbReference type="KEGG" id="thf:MA03_03500"/>
<dbReference type="Pfam" id="PF09685">
    <property type="entry name" value="MamF_MmsF"/>
    <property type="match status" value="1"/>
</dbReference>
<dbReference type="InterPro" id="IPR019109">
    <property type="entry name" value="MamF_MmsF"/>
</dbReference>
<organism evidence="6 7">
    <name type="scientific">Infirmifilum uzonense</name>
    <dbReference type="NCBI Taxonomy" id="1550241"/>
    <lineage>
        <taxon>Archaea</taxon>
        <taxon>Thermoproteota</taxon>
        <taxon>Thermoprotei</taxon>
        <taxon>Thermofilales</taxon>
        <taxon>Thermofilaceae</taxon>
        <taxon>Infirmifilum</taxon>
    </lineage>
</organism>